<dbReference type="PANTHER" id="PTHR36838">
    <property type="entry name" value="AUXIN EFFLUX CARRIER FAMILY PROTEIN"/>
    <property type="match status" value="1"/>
</dbReference>
<dbReference type="RefSeq" id="WP_186436682.1">
    <property type="nucleotide sequence ID" value="NZ_LT592171.1"/>
</dbReference>
<dbReference type="InterPro" id="IPR004776">
    <property type="entry name" value="Mem_transp_PIN-like"/>
</dbReference>
<keyword evidence="6 8" id="KW-1133">Transmembrane helix</keyword>
<feature type="transmembrane region" description="Helical" evidence="8">
    <location>
        <begin position="189"/>
        <end position="206"/>
    </location>
</feature>
<evidence type="ECO:0000256" key="6">
    <source>
        <dbReference type="ARBA" id="ARBA00022989"/>
    </source>
</evidence>
<protein>
    <submittedName>
        <fullName evidence="9">Putative Auxin Efflux Carrier</fullName>
    </submittedName>
</protein>
<evidence type="ECO:0000313" key="10">
    <source>
        <dbReference type="Proteomes" id="UP000214566"/>
    </source>
</evidence>
<reference evidence="9 10" key="1">
    <citation type="submission" date="2016-06" db="EMBL/GenBank/DDBJ databases">
        <authorList>
            <person name="Kjaerup R.B."/>
            <person name="Dalgaard T.S."/>
            <person name="Juul-Madsen H.R."/>
        </authorList>
    </citation>
    <scope>NUCLEOTIDE SEQUENCE [LARGE SCALE GENOMIC DNA]</scope>
    <source>
        <strain evidence="9 10">DSM 16361</strain>
    </source>
</reference>
<evidence type="ECO:0000256" key="4">
    <source>
        <dbReference type="ARBA" id="ARBA00022475"/>
    </source>
</evidence>
<organism evidence="9 10">
    <name type="scientific">Thiomonas delicata</name>
    <name type="common">Thiomonas cuprina</name>
    <dbReference type="NCBI Taxonomy" id="364030"/>
    <lineage>
        <taxon>Bacteria</taxon>
        <taxon>Pseudomonadati</taxon>
        <taxon>Pseudomonadota</taxon>
        <taxon>Betaproteobacteria</taxon>
        <taxon>Burkholderiales</taxon>
        <taxon>Thiomonas</taxon>
    </lineage>
</organism>
<feature type="transmembrane region" description="Helical" evidence="8">
    <location>
        <begin position="227"/>
        <end position="255"/>
    </location>
</feature>
<evidence type="ECO:0000256" key="2">
    <source>
        <dbReference type="ARBA" id="ARBA00010145"/>
    </source>
</evidence>
<sequence length="300" mass="31862">MPVWHNALLLFPDFALIALGLALSQWTSLKRDVWSAVERLVYYVLFPVLLFSTSSRGHYTLGGAVAVLLAGIGALVCGIALAYAAFWLKADRRCAASGVQCAFRFNSYIALAVADRLGGAQAVSLVAVLIAFGVPLCNAAAVWALARHAQRGLLRELLRNPLILATAAGLLAHSLGLRPPELLLPVLDRIGNASIAMGLMTVGAGLQLRGLHREWRLSAWLMTVRHLLIPLIAWGLAVALHLTPLQTMVVVMFAAMPTASSAYVLAVRMSGDGPYVAGLVSLSTLLGAVSLPLFLGLVQT</sequence>
<evidence type="ECO:0000256" key="3">
    <source>
        <dbReference type="ARBA" id="ARBA00022448"/>
    </source>
</evidence>
<dbReference type="GO" id="GO:0005886">
    <property type="term" value="C:plasma membrane"/>
    <property type="evidence" value="ECO:0007669"/>
    <property type="project" value="UniProtKB-SubCell"/>
</dbReference>
<keyword evidence="4" id="KW-1003">Cell membrane</keyword>
<feature type="transmembrane region" description="Helical" evidence="8">
    <location>
        <begin position="66"/>
        <end position="88"/>
    </location>
</feature>
<feature type="transmembrane region" description="Helical" evidence="8">
    <location>
        <begin position="157"/>
        <end position="177"/>
    </location>
</feature>
<accession>A0A238D7L0</accession>
<comment type="subcellular location">
    <subcellularLocation>
        <location evidence="1">Cell membrane</location>
        <topology evidence="1">Multi-pass membrane protein</topology>
    </subcellularLocation>
</comment>
<feature type="transmembrane region" description="Helical" evidence="8">
    <location>
        <begin position="40"/>
        <end position="59"/>
    </location>
</feature>
<dbReference type="AlphaFoldDB" id="A0A238D7L0"/>
<comment type="similarity">
    <text evidence="2">Belongs to the auxin efflux carrier (TC 2.A.69) family.</text>
</comment>
<keyword evidence="7 8" id="KW-0472">Membrane</keyword>
<dbReference type="Proteomes" id="UP000214566">
    <property type="component" value="Unassembled WGS sequence"/>
</dbReference>
<evidence type="ECO:0000256" key="5">
    <source>
        <dbReference type="ARBA" id="ARBA00022692"/>
    </source>
</evidence>
<proteinExistence type="inferred from homology"/>
<evidence type="ECO:0000313" key="9">
    <source>
        <dbReference type="EMBL" id="SBP89296.1"/>
    </source>
</evidence>
<dbReference type="Pfam" id="PF03547">
    <property type="entry name" value="Mem_trans"/>
    <property type="match status" value="1"/>
</dbReference>
<keyword evidence="5 8" id="KW-0812">Transmembrane</keyword>
<gene>
    <name evidence="9" type="ORF">THIARS_70916</name>
</gene>
<keyword evidence="3" id="KW-0813">Transport</keyword>
<evidence type="ECO:0000256" key="8">
    <source>
        <dbReference type="SAM" id="Phobius"/>
    </source>
</evidence>
<feature type="transmembrane region" description="Helical" evidence="8">
    <location>
        <begin position="122"/>
        <end position="145"/>
    </location>
</feature>
<dbReference type="PANTHER" id="PTHR36838:SF4">
    <property type="entry name" value="AUXIN EFFLUX CARRIER FAMILY PROTEIN"/>
    <property type="match status" value="1"/>
</dbReference>
<dbReference type="InterPro" id="IPR038770">
    <property type="entry name" value="Na+/solute_symporter_sf"/>
</dbReference>
<keyword evidence="10" id="KW-1185">Reference proteome</keyword>
<evidence type="ECO:0000256" key="7">
    <source>
        <dbReference type="ARBA" id="ARBA00023136"/>
    </source>
</evidence>
<dbReference type="Gene3D" id="1.20.1530.20">
    <property type="match status" value="1"/>
</dbReference>
<dbReference type="GO" id="GO:0055085">
    <property type="term" value="P:transmembrane transport"/>
    <property type="evidence" value="ECO:0007669"/>
    <property type="project" value="InterPro"/>
</dbReference>
<name>A0A238D7L0_THIDL</name>
<evidence type="ECO:0000256" key="1">
    <source>
        <dbReference type="ARBA" id="ARBA00004651"/>
    </source>
</evidence>
<dbReference type="EMBL" id="FLMQ01000056">
    <property type="protein sequence ID" value="SBP89296.1"/>
    <property type="molecule type" value="Genomic_DNA"/>
</dbReference>
<feature type="transmembrane region" description="Helical" evidence="8">
    <location>
        <begin position="275"/>
        <end position="298"/>
    </location>
</feature>